<evidence type="ECO:0000313" key="4">
    <source>
        <dbReference type="Proteomes" id="UP000501945"/>
    </source>
</evidence>
<protein>
    <submittedName>
        <fullName evidence="1">DUF4649 family protein</fullName>
    </submittedName>
</protein>
<dbReference type="RefSeq" id="WP_157738506.1">
    <property type="nucleotide sequence ID" value="NZ_CP023392.1"/>
</dbReference>
<dbReference type="AlphaFoldDB" id="A0A6H0UF73"/>
<accession>A0A6H0UF73</accession>
<name>A0A6H0UF73_9LACT</name>
<reference evidence="3 4" key="1">
    <citation type="submission" date="2019-12" db="EMBL/GenBank/DDBJ databases">
        <title>Whole genome sequences of Lactococcus raffinolactis strains isolated from sewage.</title>
        <authorList>
            <person name="Ybazeta G."/>
            <person name="Ross M."/>
            <person name="Brabant-Kirwan D."/>
            <person name="Saleh M."/>
            <person name="Dillon J.A."/>
            <person name="Splinter K."/>
            <person name="Nokhbeh R."/>
        </authorList>
    </citation>
    <scope>NUCLEOTIDE SEQUENCE [LARGE SCALE GENOMIC DNA]</scope>
    <source>
        <strain evidence="2 3">Lr_19_14</strain>
        <strain evidence="1 4">Lr_19_5</strain>
    </source>
</reference>
<dbReference type="Pfam" id="PF15507">
    <property type="entry name" value="DUF4649"/>
    <property type="match status" value="1"/>
</dbReference>
<dbReference type="Gene3D" id="3.30.1490.390">
    <property type="match status" value="1"/>
</dbReference>
<keyword evidence="3" id="KW-1185">Reference proteome</keyword>
<dbReference type="Proteomes" id="UP000501558">
    <property type="component" value="Chromosome"/>
</dbReference>
<gene>
    <name evidence="2" type="ORF">GU334_00900</name>
    <name evidence="1" type="ORF">GU336_01970</name>
</gene>
<dbReference type="EMBL" id="CP047616">
    <property type="protein sequence ID" value="QIW53015.1"/>
    <property type="molecule type" value="Genomic_DNA"/>
</dbReference>
<evidence type="ECO:0000313" key="1">
    <source>
        <dbReference type="EMBL" id="QIW53015.1"/>
    </source>
</evidence>
<evidence type="ECO:0000313" key="2">
    <source>
        <dbReference type="EMBL" id="QIW57555.1"/>
    </source>
</evidence>
<dbReference type="Proteomes" id="UP000501945">
    <property type="component" value="Chromosome"/>
</dbReference>
<organism evidence="1 4">
    <name type="scientific">Pseudolactococcus raffinolactis</name>
    <dbReference type="NCBI Taxonomy" id="1366"/>
    <lineage>
        <taxon>Bacteria</taxon>
        <taxon>Bacillati</taxon>
        <taxon>Bacillota</taxon>
        <taxon>Bacilli</taxon>
        <taxon>Lactobacillales</taxon>
        <taxon>Streptococcaceae</taxon>
        <taxon>Pseudolactococcus</taxon>
    </lineage>
</organism>
<dbReference type="EMBL" id="CP047628">
    <property type="protein sequence ID" value="QIW57555.1"/>
    <property type="molecule type" value="Genomic_DNA"/>
</dbReference>
<dbReference type="InterPro" id="IPR027879">
    <property type="entry name" value="DUF4649"/>
</dbReference>
<evidence type="ECO:0000313" key="3">
    <source>
        <dbReference type="Proteomes" id="UP000501558"/>
    </source>
</evidence>
<sequence length="65" mass="7585">MKITYHNAGNAPETKTFKDVEEFLMLQNREIPAIQDHYQVDELYVGDEQVDFTGTIGDLFDKYNK</sequence>
<proteinExistence type="predicted"/>